<proteinExistence type="predicted"/>
<accession>A0A1B0C3D2</accession>
<organism evidence="1 2">
    <name type="scientific">Glossina palpalis gambiensis</name>
    <dbReference type="NCBI Taxonomy" id="67801"/>
    <lineage>
        <taxon>Eukaryota</taxon>
        <taxon>Metazoa</taxon>
        <taxon>Ecdysozoa</taxon>
        <taxon>Arthropoda</taxon>
        <taxon>Hexapoda</taxon>
        <taxon>Insecta</taxon>
        <taxon>Pterygota</taxon>
        <taxon>Neoptera</taxon>
        <taxon>Endopterygota</taxon>
        <taxon>Diptera</taxon>
        <taxon>Brachycera</taxon>
        <taxon>Muscomorpha</taxon>
        <taxon>Hippoboscoidea</taxon>
        <taxon>Glossinidae</taxon>
        <taxon>Glossina</taxon>
    </lineage>
</organism>
<name>A0A1B0C3D2_9MUSC</name>
<sequence>MFNYAIKEGRPYKAVLFGLDKQKLSIIKTHLISMDLEDLEKKDYVGILEIKSIAAHCQVNTSRGRSVRRRNTAGCKVYTIKYANLRQNNVHVEKLTSRRSVYLLSTITVQARDHERFCKQQQHLLANLFAVEEIKRRTFEFINSVKNYKANADQFEVTTSLAIVISASGIMNYVSNTNNSFFTSTSSSTEEL</sequence>
<evidence type="ECO:0000313" key="2">
    <source>
        <dbReference type="Proteomes" id="UP000092460"/>
    </source>
</evidence>
<dbReference type="VEuPathDB" id="VectorBase:GPPI047961"/>
<dbReference type="EMBL" id="JXJN01024899">
    <property type="status" value="NOT_ANNOTATED_CDS"/>
    <property type="molecule type" value="Genomic_DNA"/>
</dbReference>
<keyword evidence="2" id="KW-1185">Reference proteome</keyword>
<evidence type="ECO:0000313" key="1">
    <source>
        <dbReference type="EnsemblMetazoa" id="GPPI047961-PA"/>
    </source>
</evidence>
<dbReference type="AlphaFoldDB" id="A0A1B0C3D2"/>
<dbReference type="EnsemblMetazoa" id="GPPI047961-RA">
    <property type="protein sequence ID" value="GPPI047961-PA"/>
    <property type="gene ID" value="GPPI047961"/>
</dbReference>
<reference evidence="1" key="2">
    <citation type="submission" date="2020-05" db="UniProtKB">
        <authorList>
            <consortium name="EnsemblMetazoa"/>
        </authorList>
    </citation>
    <scope>IDENTIFICATION</scope>
    <source>
        <strain evidence="1">IAEA</strain>
    </source>
</reference>
<reference evidence="2" key="1">
    <citation type="submission" date="2015-01" db="EMBL/GenBank/DDBJ databases">
        <authorList>
            <person name="Aksoy S."/>
            <person name="Warren W."/>
            <person name="Wilson R.K."/>
        </authorList>
    </citation>
    <scope>NUCLEOTIDE SEQUENCE [LARGE SCALE GENOMIC DNA]</scope>
    <source>
        <strain evidence="2">IAEA</strain>
    </source>
</reference>
<dbReference type="Proteomes" id="UP000092460">
    <property type="component" value="Unassembled WGS sequence"/>
</dbReference>
<protein>
    <submittedName>
        <fullName evidence="1">Uncharacterized protein</fullName>
    </submittedName>
</protein>